<keyword evidence="2" id="KW-0472">Membrane</keyword>
<evidence type="ECO:0000256" key="1">
    <source>
        <dbReference type="SAM" id="MobiDB-lite"/>
    </source>
</evidence>
<dbReference type="Proteomes" id="UP001158576">
    <property type="component" value="Chromosome XSR"/>
</dbReference>
<keyword evidence="2" id="KW-1133">Transmembrane helix</keyword>
<dbReference type="EMBL" id="OU015569">
    <property type="protein sequence ID" value="CAG5094568.1"/>
    <property type="molecule type" value="Genomic_DNA"/>
</dbReference>
<protein>
    <submittedName>
        <fullName evidence="3">Oidioi.mRNA.OKI2018_I69.XSR.g13671.t1.cds</fullName>
    </submittedName>
</protein>
<feature type="compositionally biased region" description="Basic and acidic residues" evidence="1">
    <location>
        <begin position="336"/>
        <end position="349"/>
    </location>
</feature>
<evidence type="ECO:0000313" key="4">
    <source>
        <dbReference type="Proteomes" id="UP001158576"/>
    </source>
</evidence>
<name>A0ABN7SEJ0_OIKDI</name>
<accession>A0ABN7SEJ0</accession>
<reference evidence="3 4" key="1">
    <citation type="submission" date="2021-04" db="EMBL/GenBank/DDBJ databases">
        <authorList>
            <person name="Bliznina A."/>
        </authorList>
    </citation>
    <scope>NUCLEOTIDE SEQUENCE [LARGE SCALE GENOMIC DNA]</scope>
</reference>
<evidence type="ECO:0000256" key="2">
    <source>
        <dbReference type="SAM" id="Phobius"/>
    </source>
</evidence>
<keyword evidence="2" id="KW-0812">Transmembrane</keyword>
<organism evidence="3 4">
    <name type="scientific">Oikopleura dioica</name>
    <name type="common">Tunicate</name>
    <dbReference type="NCBI Taxonomy" id="34765"/>
    <lineage>
        <taxon>Eukaryota</taxon>
        <taxon>Metazoa</taxon>
        <taxon>Chordata</taxon>
        <taxon>Tunicata</taxon>
        <taxon>Appendicularia</taxon>
        <taxon>Copelata</taxon>
        <taxon>Oikopleuridae</taxon>
        <taxon>Oikopleura</taxon>
    </lineage>
</organism>
<sequence length="349" mass="40735">MQFQSQRQPSPTLTKVVAFLGMLLGVVIITATLHFHNSQGLKIQEKITEYNSMVENVPHKKLILTAEQIRNLINSFYIFCIYMIKYMSCIRHLGEGYCEEYMSEGMMSDQVAVVADIGEKFIYEVWLLLRIVNLEYIQSWEKEYLCCGWDNVFDHCNVKFKLSLIYRWVVLDEHQDYIKANIHNFPDDGDSTDVSSNYYDYSNDTSSYYDDDRSYNSFESTFTSPYKPDSTCSIFHSANEPEIFYSPCYDDDEGNIVNVMDVCPNDPPMKNCALDGCKKFFTTSIYQGILDDKFYPYIYALTIAFSVLFAALIIAFGQEATLTLKKKKRKRKELRRGKEERLPLRENRR</sequence>
<feature type="transmembrane region" description="Helical" evidence="2">
    <location>
        <begin position="12"/>
        <end position="35"/>
    </location>
</feature>
<gene>
    <name evidence="3" type="ORF">OKIOD_LOCUS5229</name>
</gene>
<feature type="region of interest" description="Disordered" evidence="1">
    <location>
        <begin position="330"/>
        <end position="349"/>
    </location>
</feature>
<keyword evidence="4" id="KW-1185">Reference proteome</keyword>
<evidence type="ECO:0000313" key="3">
    <source>
        <dbReference type="EMBL" id="CAG5094568.1"/>
    </source>
</evidence>
<feature type="transmembrane region" description="Helical" evidence="2">
    <location>
        <begin position="297"/>
        <end position="322"/>
    </location>
</feature>
<proteinExistence type="predicted"/>